<evidence type="ECO:0000256" key="2">
    <source>
        <dbReference type="SAM" id="MobiDB-lite"/>
    </source>
</evidence>
<dbReference type="AlphaFoldDB" id="A0A1I0WU98"/>
<dbReference type="OrthoDB" id="7858895at2"/>
<keyword evidence="5" id="KW-1185">Reference proteome</keyword>
<accession>A0A1I0WU98</accession>
<dbReference type="Pfam" id="PF11740">
    <property type="entry name" value="KfrA_N"/>
    <property type="match status" value="1"/>
</dbReference>
<keyword evidence="1" id="KW-0175">Coiled coil</keyword>
<feature type="region of interest" description="Disordered" evidence="2">
    <location>
        <begin position="166"/>
        <end position="229"/>
    </location>
</feature>
<dbReference type="EMBL" id="FOJU01000002">
    <property type="protein sequence ID" value="SFA91748.1"/>
    <property type="molecule type" value="Genomic_DNA"/>
</dbReference>
<evidence type="ECO:0000256" key="1">
    <source>
        <dbReference type="SAM" id="Coils"/>
    </source>
</evidence>
<evidence type="ECO:0000259" key="3">
    <source>
        <dbReference type="Pfam" id="PF11740"/>
    </source>
</evidence>
<name>A0A1I0WU98_9RHOB</name>
<feature type="domain" description="KfrA N-terminal DNA-binding" evidence="3">
    <location>
        <begin position="16"/>
        <end position="125"/>
    </location>
</feature>
<feature type="compositionally biased region" description="Basic and acidic residues" evidence="2">
    <location>
        <begin position="166"/>
        <end position="178"/>
    </location>
</feature>
<evidence type="ECO:0000313" key="4">
    <source>
        <dbReference type="EMBL" id="SFA91748.1"/>
    </source>
</evidence>
<gene>
    <name evidence="4" type="ORF">SAMN05421688_1739</name>
</gene>
<dbReference type="Gene3D" id="1.10.287.1490">
    <property type="match status" value="1"/>
</dbReference>
<sequence>MATKTHQKNAALEKKAKAAVIELEKLGKPITNANVREQIGGCSFRDLSPIVKAIVAEKEARAQAESKVPDMPDEVAELSTALWETAFRAADEAAALSRRAHANEVAELRKHLDEWETNVGTVEDELETMKARAQGAEAAKAELEEQVADLRMVIAGLEGRLLGRQEAARAAAKEDKNAATDLEDACQMPLFGDPAGEEGLPLTGDGGDAVHEDLEQGDKDDGDLDNEAA</sequence>
<organism evidence="4 5">
    <name type="scientific">Poseidonocella pacifica</name>
    <dbReference type="NCBI Taxonomy" id="871651"/>
    <lineage>
        <taxon>Bacteria</taxon>
        <taxon>Pseudomonadati</taxon>
        <taxon>Pseudomonadota</taxon>
        <taxon>Alphaproteobacteria</taxon>
        <taxon>Rhodobacterales</taxon>
        <taxon>Roseobacteraceae</taxon>
        <taxon>Poseidonocella</taxon>
    </lineage>
</organism>
<dbReference type="SUPFAM" id="SSF144284">
    <property type="entry name" value="Sec2 N-terminal region"/>
    <property type="match status" value="1"/>
</dbReference>
<feature type="coiled-coil region" evidence="1">
    <location>
        <begin position="98"/>
        <end position="160"/>
    </location>
</feature>
<dbReference type="Proteomes" id="UP000198796">
    <property type="component" value="Unassembled WGS sequence"/>
</dbReference>
<feature type="compositionally biased region" description="Basic and acidic residues" evidence="2">
    <location>
        <begin position="208"/>
        <end position="219"/>
    </location>
</feature>
<dbReference type="InterPro" id="IPR021104">
    <property type="entry name" value="KfrA_DNA-bd_N"/>
</dbReference>
<reference evidence="4 5" key="1">
    <citation type="submission" date="2016-10" db="EMBL/GenBank/DDBJ databases">
        <authorList>
            <person name="de Groot N.N."/>
        </authorList>
    </citation>
    <scope>NUCLEOTIDE SEQUENCE [LARGE SCALE GENOMIC DNA]</scope>
    <source>
        <strain evidence="4 5">DSM 29316</strain>
    </source>
</reference>
<dbReference type="RefSeq" id="WP_092063152.1">
    <property type="nucleotide sequence ID" value="NZ_FOJU01000002.1"/>
</dbReference>
<evidence type="ECO:0000313" key="5">
    <source>
        <dbReference type="Proteomes" id="UP000198796"/>
    </source>
</evidence>
<protein>
    <submittedName>
        <fullName evidence="4">GDP/GTP exchange factor Sec2p</fullName>
    </submittedName>
</protein>
<proteinExistence type="predicted"/>
<feature type="compositionally biased region" description="Acidic residues" evidence="2">
    <location>
        <begin position="220"/>
        <end position="229"/>
    </location>
</feature>